<dbReference type="AlphaFoldDB" id="A0A517NTH9"/>
<evidence type="ECO:0000313" key="3">
    <source>
        <dbReference type="Proteomes" id="UP000319817"/>
    </source>
</evidence>
<sequence length="65" mass="7156">MRCGQTQTAETMRRISHGLAGYQATPIRSDGGSREASPVAAGVQILLRHFFGIRPKAKQHFRSFA</sequence>
<gene>
    <name evidence="2" type="ORF">K239x_23840</name>
</gene>
<feature type="compositionally biased region" description="Polar residues" evidence="1">
    <location>
        <begin position="1"/>
        <end position="10"/>
    </location>
</feature>
<dbReference type="EMBL" id="CP036526">
    <property type="protein sequence ID" value="QDT10428.1"/>
    <property type="molecule type" value="Genomic_DNA"/>
</dbReference>
<proteinExistence type="predicted"/>
<dbReference type="Proteomes" id="UP000319817">
    <property type="component" value="Chromosome"/>
</dbReference>
<name>A0A517NTH9_9BACT</name>
<evidence type="ECO:0000313" key="2">
    <source>
        <dbReference type="EMBL" id="QDT10428.1"/>
    </source>
</evidence>
<keyword evidence="3" id="KW-1185">Reference proteome</keyword>
<protein>
    <submittedName>
        <fullName evidence="2">Uncharacterized protein</fullName>
    </submittedName>
</protein>
<feature type="region of interest" description="Disordered" evidence="1">
    <location>
        <begin position="1"/>
        <end position="35"/>
    </location>
</feature>
<organism evidence="2 3">
    <name type="scientific">Stieleria marina</name>
    <dbReference type="NCBI Taxonomy" id="1930275"/>
    <lineage>
        <taxon>Bacteria</taxon>
        <taxon>Pseudomonadati</taxon>
        <taxon>Planctomycetota</taxon>
        <taxon>Planctomycetia</taxon>
        <taxon>Pirellulales</taxon>
        <taxon>Pirellulaceae</taxon>
        <taxon>Stieleria</taxon>
    </lineage>
</organism>
<accession>A0A517NTH9</accession>
<reference evidence="2 3" key="1">
    <citation type="submission" date="2019-02" db="EMBL/GenBank/DDBJ databases">
        <title>Deep-cultivation of Planctomycetes and their phenomic and genomic characterization uncovers novel biology.</title>
        <authorList>
            <person name="Wiegand S."/>
            <person name="Jogler M."/>
            <person name="Boedeker C."/>
            <person name="Pinto D."/>
            <person name="Vollmers J."/>
            <person name="Rivas-Marin E."/>
            <person name="Kohn T."/>
            <person name="Peeters S.H."/>
            <person name="Heuer A."/>
            <person name="Rast P."/>
            <person name="Oberbeckmann S."/>
            <person name="Bunk B."/>
            <person name="Jeske O."/>
            <person name="Meyerdierks A."/>
            <person name="Storesund J.E."/>
            <person name="Kallscheuer N."/>
            <person name="Luecker S."/>
            <person name="Lage O.M."/>
            <person name="Pohl T."/>
            <person name="Merkel B.J."/>
            <person name="Hornburger P."/>
            <person name="Mueller R.-W."/>
            <person name="Bruemmer F."/>
            <person name="Labrenz M."/>
            <person name="Spormann A.M."/>
            <person name="Op den Camp H."/>
            <person name="Overmann J."/>
            <person name="Amann R."/>
            <person name="Jetten M.S.M."/>
            <person name="Mascher T."/>
            <person name="Medema M.H."/>
            <person name="Devos D.P."/>
            <person name="Kaster A.-K."/>
            <person name="Ovreas L."/>
            <person name="Rohde M."/>
            <person name="Galperin M.Y."/>
            <person name="Jogler C."/>
        </authorList>
    </citation>
    <scope>NUCLEOTIDE SEQUENCE [LARGE SCALE GENOMIC DNA]</scope>
    <source>
        <strain evidence="2 3">K23_9</strain>
    </source>
</reference>
<evidence type="ECO:0000256" key="1">
    <source>
        <dbReference type="SAM" id="MobiDB-lite"/>
    </source>
</evidence>